<keyword evidence="1" id="KW-0175">Coiled coil</keyword>
<feature type="chain" id="PRO_5004218073" evidence="2">
    <location>
        <begin position="32"/>
        <end position="893"/>
    </location>
</feature>
<dbReference type="HOGENOM" id="CLU_323604_0_0_5"/>
<evidence type="ECO:0000313" key="3">
    <source>
        <dbReference type="EMBL" id="BAE51766.1"/>
    </source>
</evidence>
<keyword evidence="4" id="KW-1185">Reference proteome</keyword>
<accession>Q2W309</accession>
<proteinExistence type="predicted"/>
<gene>
    <name evidence="3" type="ordered locus">amb2962</name>
</gene>
<dbReference type="Proteomes" id="UP000007058">
    <property type="component" value="Chromosome"/>
</dbReference>
<evidence type="ECO:0000256" key="1">
    <source>
        <dbReference type="SAM" id="Coils"/>
    </source>
</evidence>
<sequence length="893" mass="96220">MTVMNVSLFLRPCRLPLLLAALMASPLAAQAEEACIKNHLAVATFEGNPSSGEGYQARCLLLKSGNAPLPFCAFANSKGTFVGRGDSGDPNKKTQSSQTILTDLPKGLKEATPSTYPAEAIACLTTVVGTDDQKAALAGFFTKASPLPEGLGIKSQTFDPIKLSRSDLAEFQSQIIKAVQTQPKDTDTKLVPPLDKEVRTFLAALGEETPGDDLVGAVKRITPNTETKWVRIPGERYDALAKVIVNPEGLAWAGSLLAELKEPGPISRLSTISAESIRLALREPERLKADAVLLPPLWLVIAGTLTALLIVAAGSGAAGWILRGTRTAKAAAADKSTESSLEDMARALDLRYPDDRHNLLFCVQRASEQARQWDKVRRELPSILDVPDIKDAEDLKYRVESRSRLVKSLAALAPGESGPYGQGAEARAETVLRTLKEKDEAVSKLAVTLKAVCPSFQMESWGVDTFSRTLDTLLAEADNATTLAVAASNIKTLRQNHLTALQRAELSARQLREAMARALALPVDASFEDIASATTGQCRVAEAAQNAFRSRDDLAPPPSVPEALRQLQQWSRELGGSDNLAALAELGRSRIRDLTGRIAAKDDALRTLEAAGHILAQLEDALGAGREQVVSAVARQKQDMAAMRARCDELEPKVERGLQAEELARAWDGFIRPVLSEQLGYSVPDLSSAAELNDFSALLGTEHPASRQLRLALVVANMNLSKALTAVREAGRDDVLAALGFQTITQDLGALFPDGIARDEAAVWAEQVGPGLNTGSMVRIFRAKALLAGYFAADPVFLPLRQLIDSFSTNLTDICRKVGCRITVPTILGPPQAGVDQHWDALPELRRLPEVRKRLEDALTRRETIVVDIHNIGVASPTDTVRPGVVMLNPADW</sequence>
<evidence type="ECO:0000313" key="4">
    <source>
        <dbReference type="Proteomes" id="UP000007058"/>
    </source>
</evidence>
<reference evidence="3 4" key="1">
    <citation type="journal article" date="2005" name="DNA Res.">
        <title>Complete genome sequence of the facultative anaerobic magnetotactic bacterium Magnetospirillum sp. strain AMB-1.</title>
        <authorList>
            <person name="Matsunaga T."/>
            <person name="Okamura Y."/>
            <person name="Fukuda Y."/>
            <person name="Wahyudi A.T."/>
            <person name="Murase Y."/>
            <person name="Takeyama H."/>
        </authorList>
    </citation>
    <scope>NUCLEOTIDE SEQUENCE [LARGE SCALE GENOMIC DNA]</scope>
    <source>
        <strain evidence="4">ATCC 700264 / AMB-1</strain>
    </source>
</reference>
<dbReference type="STRING" id="342108.amb2962"/>
<feature type="signal peptide" evidence="2">
    <location>
        <begin position="1"/>
        <end position="31"/>
    </location>
</feature>
<name>Q2W309_PARM1</name>
<dbReference type="KEGG" id="mag:amb2962"/>
<keyword evidence="2" id="KW-0732">Signal</keyword>
<dbReference type="AlphaFoldDB" id="Q2W309"/>
<evidence type="ECO:0000256" key="2">
    <source>
        <dbReference type="SAM" id="SignalP"/>
    </source>
</evidence>
<feature type="coiled-coil region" evidence="1">
    <location>
        <begin position="494"/>
        <end position="521"/>
    </location>
</feature>
<dbReference type="EMBL" id="AP007255">
    <property type="protein sequence ID" value="BAE51766.1"/>
    <property type="molecule type" value="Genomic_DNA"/>
</dbReference>
<organism evidence="3 4">
    <name type="scientific">Paramagnetospirillum magneticum (strain ATCC 700264 / AMB-1)</name>
    <name type="common">Magnetospirillum magneticum</name>
    <dbReference type="NCBI Taxonomy" id="342108"/>
    <lineage>
        <taxon>Bacteria</taxon>
        <taxon>Pseudomonadati</taxon>
        <taxon>Pseudomonadota</taxon>
        <taxon>Alphaproteobacteria</taxon>
        <taxon>Rhodospirillales</taxon>
        <taxon>Magnetospirillaceae</taxon>
        <taxon>Paramagnetospirillum</taxon>
    </lineage>
</organism>
<protein>
    <submittedName>
        <fullName evidence="3">Uncharacterized protein</fullName>
    </submittedName>
</protein>